<name>A0A7X6HDA9_9MICC</name>
<dbReference type="Proteomes" id="UP000544090">
    <property type="component" value="Unassembled WGS sequence"/>
</dbReference>
<feature type="chain" id="PRO_5038886353" description="Lipoprotein" evidence="2">
    <location>
        <begin position="28"/>
        <end position="175"/>
    </location>
</feature>
<dbReference type="PROSITE" id="PS51257">
    <property type="entry name" value="PROKAR_LIPOPROTEIN"/>
    <property type="match status" value="1"/>
</dbReference>
<accession>A0A7X6HDA9</accession>
<reference evidence="3 4" key="1">
    <citation type="submission" date="2020-04" db="EMBL/GenBank/DDBJ databases">
        <title>Arthrobacter sp. nov.</title>
        <authorList>
            <person name="Liu S."/>
        </authorList>
    </citation>
    <scope>NUCLEOTIDE SEQUENCE [LARGE SCALE GENOMIC DNA]</scope>
    <source>
        <strain evidence="3 4">E918</strain>
    </source>
</reference>
<evidence type="ECO:0000313" key="3">
    <source>
        <dbReference type="EMBL" id="NKX55018.1"/>
    </source>
</evidence>
<dbReference type="EMBL" id="JAAZSQ010000009">
    <property type="protein sequence ID" value="NKX55018.1"/>
    <property type="molecule type" value="Genomic_DNA"/>
</dbReference>
<feature type="compositionally biased region" description="Low complexity" evidence="1">
    <location>
        <begin position="27"/>
        <end position="51"/>
    </location>
</feature>
<dbReference type="RefSeq" id="WP_168486363.1">
    <property type="nucleotide sequence ID" value="NZ_JAAZSQ010000009.1"/>
</dbReference>
<keyword evidence="2" id="KW-0732">Signal</keyword>
<gene>
    <name evidence="3" type="ORF">HGG74_10775</name>
</gene>
<proteinExistence type="predicted"/>
<evidence type="ECO:0000313" key="4">
    <source>
        <dbReference type="Proteomes" id="UP000544090"/>
    </source>
</evidence>
<evidence type="ECO:0000256" key="2">
    <source>
        <dbReference type="SAM" id="SignalP"/>
    </source>
</evidence>
<dbReference type="AlphaFoldDB" id="A0A7X6HDA9"/>
<comment type="caution">
    <text evidence="3">The sequence shown here is derived from an EMBL/GenBank/DDBJ whole genome shotgun (WGS) entry which is preliminary data.</text>
</comment>
<organism evidence="3 4">
    <name type="scientific">Arthrobacter mobilis</name>
    <dbReference type="NCBI Taxonomy" id="2724944"/>
    <lineage>
        <taxon>Bacteria</taxon>
        <taxon>Bacillati</taxon>
        <taxon>Actinomycetota</taxon>
        <taxon>Actinomycetes</taxon>
        <taxon>Micrococcales</taxon>
        <taxon>Micrococcaceae</taxon>
        <taxon>Arthrobacter</taxon>
    </lineage>
</organism>
<evidence type="ECO:0008006" key="5">
    <source>
        <dbReference type="Google" id="ProtNLM"/>
    </source>
</evidence>
<sequence length="175" mass="18137">MQVCFRLAAAAAAAVLLLASCSLTPSGSGPGTGTASAPAATVPAPGTTRPGTPEEPAPGTGTAGPDASFLSPGRRTARWGSFAGQREACLGVAANVAVLLLAPLSFLTEVDEEELAELKAQVSRTRHQVPKALKEDFAHLEEVLAENEDEEEFDEEALLEAVEPIRDWLAANCNS</sequence>
<evidence type="ECO:0000256" key="1">
    <source>
        <dbReference type="SAM" id="MobiDB-lite"/>
    </source>
</evidence>
<keyword evidence="4" id="KW-1185">Reference proteome</keyword>
<protein>
    <recommendedName>
        <fullName evidence="5">Lipoprotein</fullName>
    </recommendedName>
</protein>
<feature type="region of interest" description="Disordered" evidence="1">
    <location>
        <begin position="27"/>
        <end position="70"/>
    </location>
</feature>
<feature type="signal peptide" evidence="2">
    <location>
        <begin position="1"/>
        <end position="27"/>
    </location>
</feature>